<proteinExistence type="predicted"/>
<sequence length="150" mass="17622">MNDLKRFFLFLSIHWLLGSLLFLFVFGRQFSFDTLMGNPLTSSFNGTHIYLSSLLATIILFLIYKNKLAKQPYPYFMFGFYIGNLSLVILFVIDAILQNNLLWQWPYFLQILYVPFLQLIVAYIFAFPFLSLLPAWGAAYCLYKWEIHGS</sequence>
<dbReference type="EMBL" id="LNYH01000110">
    <property type="protein sequence ID" value="KTD19635.1"/>
    <property type="molecule type" value="Genomic_DNA"/>
</dbReference>
<dbReference type="AlphaFoldDB" id="A0A0W0VHM3"/>
<accession>A0A0W0VHM3</accession>
<feature type="transmembrane region" description="Helical" evidence="1">
    <location>
        <begin position="7"/>
        <end position="27"/>
    </location>
</feature>
<feature type="transmembrane region" description="Helical" evidence="1">
    <location>
        <begin position="117"/>
        <end position="143"/>
    </location>
</feature>
<dbReference type="OrthoDB" id="5653990at2"/>
<name>A0A0W0VHM3_9GAMM</name>
<reference evidence="2 3" key="1">
    <citation type="submission" date="2015-11" db="EMBL/GenBank/DDBJ databases">
        <title>Genomic analysis of 38 Legionella species identifies large and diverse effector repertoires.</title>
        <authorList>
            <person name="Burstein D."/>
            <person name="Amaro F."/>
            <person name="Zusman T."/>
            <person name="Lifshitz Z."/>
            <person name="Cohen O."/>
            <person name="Gilbert J.A."/>
            <person name="Pupko T."/>
            <person name="Shuman H.A."/>
            <person name="Segal G."/>
        </authorList>
    </citation>
    <scope>NUCLEOTIDE SEQUENCE [LARGE SCALE GENOMIC DNA]</scope>
    <source>
        <strain evidence="2 3">Bercovier 4</strain>
    </source>
</reference>
<evidence type="ECO:0000313" key="3">
    <source>
        <dbReference type="Proteomes" id="UP000054761"/>
    </source>
</evidence>
<dbReference type="PATRIC" id="fig|454.4.peg.2094"/>
<evidence type="ECO:0000256" key="1">
    <source>
        <dbReference type="SAM" id="Phobius"/>
    </source>
</evidence>
<comment type="caution">
    <text evidence="2">The sequence shown here is derived from an EMBL/GenBank/DDBJ whole genome shotgun (WGS) entry which is preliminary data.</text>
</comment>
<keyword evidence="3" id="KW-1185">Reference proteome</keyword>
<dbReference type="Proteomes" id="UP000054761">
    <property type="component" value="Unassembled WGS sequence"/>
</dbReference>
<keyword evidence="1" id="KW-1133">Transmembrane helix</keyword>
<dbReference type="STRING" id="454.Lisr_1921"/>
<feature type="transmembrane region" description="Helical" evidence="1">
    <location>
        <begin position="76"/>
        <end position="97"/>
    </location>
</feature>
<keyword evidence="1" id="KW-0472">Membrane</keyword>
<dbReference type="RefSeq" id="WP_058502245.1">
    <property type="nucleotide sequence ID" value="NZ_CAAAJA010000012.1"/>
</dbReference>
<feature type="transmembrane region" description="Helical" evidence="1">
    <location>
        <begin position="47"/>
        <end position="64"/>
    </location>
</feature>
<evidence type="ECO:0000313" key="2">
    <source>
        <dbReference type="EMBL" id="KTD19635.1"/>
    </source>
</evidence>
<organism evidence="2 3">
    <name type="scientific">Legionella israelensis</name>
    <dbReference type="NCBI Taxonomy" id="454"/>
    <lineage>
        <taxon>Bacteria</taxon>
        <taxon>Pseudomonadati</taxon>
        <taxon>Pseudomonadota</taxon>
        <taxon>Gammaproteobacteria</taxon>
        <taxon>Legionellales</taxon>
        <taxon>Legionellaceae</taxon>
        <taxon>Legionella</taxon>
    </lineage>
</organism>
<protein>
    <recommendedName>
        <fullName evidence="4">Transmembrane protein</fullName>
    </recommendedName>
</protein>
<gene>
    <name evidence="2" type="ORF">Lisr_1921</name>
</gene>
<keyword evidence="1" id="KW-0812">Transmembrane</keyword>
<evidence type="ECO:0008006" key="4">
    <source>
        <dbReference type="Google" id="ProtNLM"/>
    </source>
</evidence>